<sequence length="267" mass="29414">MLSESGSFITTTKKGQHSDYVVGHSALVHHASLCGTTIIPNLHELSWLQFSHVAQCLPFLSLTLRRVTLYVQAASPSPWTGTLTQGRHDVLGEYTGLFGILDVCSHCVEEPVLKGVDFQTSAYLVARRTIAARRPVFTGSPPRGRDILHAVDSPMLHTASLSVIVPDYDTDGWTRCASVLSARFSTSFRTLHAECVRSGIVVPDRARPFTLYIKPRLAIRQLRECAITIEDPAGVALTNEDLDTTTCSWSSLPTLEMNAQRFDFRSA</sequence>
<dbReference type="Proteomes" id="UP000292957">
    <property type="component" value="Unassembled WGS sequence"/>
</dbReference>
<gene>
    <name evidence="1" type="ORF">BD311DRAFT_805446</name>
</gene>
<reference evidence="1" key="1">
    <citation type="submission" date="2019-01" db="EMBL/GenBank/DDBJ databases">
        <title>Draft genome sequences of three monokaryotic isolates of the white-rot basidiomycete fungus Dichomitus squalens.</title>
        <authorList>
            <consortium name="DOE Joint Genome Institute"/>
            <person name="Lopez S.C."/>
            <person name="Andreopoulos B."/>
            <person name="Pangilinan J."/>
            <person name="Lipzen A."/>
            <person name="Riley R."/>
            <person name="Ahrendt S."/>
            <person name="Ng V."/>
            <person name="Barry K."/>
            <person name="Daum C."/>
            <person name="Grigoriev I.V."/>
            <person name="Hilden K.S."/>
            <person name="Makela M.R."/>
            <person name="de Vries R.P."/>
        </authorList>
    </citation>
    <scope>NUCLEOTIDE SEQUENCE [LARGE SCALE GENOMIC DNA]</scope>
    <source>
        <strain evidence="1">OM18370.1</strain>
    </source>
</reference>
<evidence type="ECO:0000313" key="1">
    <source>
        <dbReference type="EMBL" id="TBU30320.1"/>
    </source>
</evidence>
<name>A0A4Q9MR55_9APHY</name>
<accession>A0A4Q9MR55</accession>
<protein>
    <submittedName>
        <fullName evidence="1">Uncharacterized protein</fullName>
    </submittedName>
</protein>
<dbReference type="OrthoDB" id="2773799at2759"/>
<proteinExistence type="predicted"/>
<dbReference type="AlphaFoldDB" id="A0A4Q9MR55"/>
<organism evidence="1">
    <name type="scientific">Dichomitus squalens</name>
    <dbReference type="NCBI Taxonomy" id="114155"/>
    <lineage>
        <taxon>Eukaryota</taxon>
        <taxon>Fungi</taxon>
        <taxon>Dikarya</taxon>
        <taxon>Basidiomycota</taxon>
        <taxon>Agaricomycotina</taxon>
        <taxon>Agaricomycetes</taxon>
        <taxon>Polyporales</taxon>
        <taxon>Polyporaceae</taxon>
        <taxon>Dichomitus</taxon>
    </lineage>
</organism>
<dbReference type="EMBL" id="ML143406">
    <property type="protein sequence ID" value="TBU30320.1"/>
    <property type="molecule type" value="Genomic_DNA"/>
</dbReference>